<evidence type="ECO:0000256" key="8">
    <source>
        <dbReference type="ARBA" id="ARBA00022679"/>
    </source>
</evidence>
<evidence type="ECO:0000259" key="16">
    <source>
        <dbReference type="Pfam" id="PF00485"/>
    </source>
</evidence>
<evidence type="ECO:0000256" key="5">
    <source>
        <dbReference type="ARBA" id="ARBA00012102"/>
    </source>
</evidence>
<gene>
    <name evidence="14 17" type="primary">coaA</name>
    <name evidence="17" type="ORF">GCM10009550_51730</name>
</gene>
<name>A0ABN1RN93_9ACTN</name>
<evidence type="ECO:0000256" key="15">
    <source>
        <dbReference type="RuleBase" id="RU003530"/>
    </source>
</evidence>
<dbReference type="SUPFAM" id="SSF52540">
    <property type="entry name" value="P-loop containing nucleoside triphosphate hydrolases"/>
    <property type="match status" value="1"/>
</dbReference>
<proteinExistence type="inferred from homology"/>
<feature type="binding site" evidence="14">
    <location>
        <begin position="95"/>
        <end position="102"/>
    </location>
    <ligand>
        <name>ATP</name>
        <dbReference type="ChEBI" id="CHEBI:30616"/>
    </ligand>
</feature>
<keyword evidence="7 14" id="KW-0963">Cytoplasm</keyword>
<dbReference type="InterPro" id="IPR004566">
    <property type="entry name" value="PanK"/>
</dbReference>
<sequence>MTTPWEPTPSPYVEFSRNSWRQLRANTPLTLTEADLDDLRGLGDPLSIDEVEDVYLPLTRLLNLFFTGDSGLRDTLSTFLNESVRPTPFVIGVAGSVAVGKSTVARLLRALLARWPEHPRVELVTTDNFLHPNAELERRGLMNRKGFPESYDRRALLRFISRIKAGAKEQTIPVYSHLEYDILPGEHQTVRTPDILILEGINVLQVPPTGVMSVSDYFDFSIYVDAKVEHIRQWYLERFLALRQTRFSDPRSYFHAQARSQTDDEAIAFARHIWHEVNERNLHENILPTRARATLVLHKAPDHSIQRIRLRRI</sequence>
<dbReference type="InterPro" id="IPR027417">
    <property type="entry name" value="P-loop_NTPase"/>
</dbReference>
<evidence type="ECO:0000313" key="17">
    <source>
        <dbReference type="EMBL" id="GAA0960497.1"/>
    </source>
</evidence>
<dbReference type="PANTHER" id="PTHR10285">
    <property type="entry name" value="URIDINE KINASE"/>
    <property type="match status" value="1"/>
</dbReference>
<evidence type="ECO:0000256" key="12">
    <source>
        <dbReference type="ARBA" id="ARBA00022993"/>
    </source>
</evidence>
<keyword evidence="18" id="KW-1185">Reference proteome</keyword>
<evidence type="ECO:0000256" key="1">
    <source>
        <dbReference type="ARBA" id="ARBA00001206"/>
    </source>
</evidence>
<comment type="similarity">
    <text evidence="4 14 15">Belongs to the prokaryotic pantothenate kinase family.</text>
</comment>
<evidence type="ECO:0000256" key="14">
    <source>
        <dbReference type="HAMAP-Rule" id="MF_00215"/>
    </source>
</evidence>
<dbReference type="InterPro" id="IPR006083">
    <property type="entry name" value="PRK/URK"/>
</dbReference>
<evidence type="ECO:0000256" key="3">
    <source>
        <dbReference type="ARBA" id="ARBA00005225"/>
    </source>
</evidence>
<dbReference type="Pfam" id="PF00485">
    <property type="entry name" value="PRK"/>
    <property type="match status" value="1"/>
</dbReference>
<evidence type="ECO:0000256" key="6">
    <source>
        <dbReference type="ARBA" id="ARBA00015080"/>
    </source>
</evidence>
<dbReference type="EMBL" id="BAAAHH010000024">
    <property type="protein sequence ID" value="GAA0960497.1"/>
    <property type="molecule type" value="Genomic_DNA"/>
</dbReference>
<comment type="caution">
    <text evidence="17">The sequence shown here is derived from an EMBL/GenBank/DDBJ whole genome shotgun (WGS) entry which is preliminary data.</text>
</comment>
<accession>A0ABN1RN93</accession>
<dbReference type="EC" id="2.7.1.33" evidence="5 14"/>
<evidence type="ECO:0000256" key="7">
    <source>
        <dbReference type="ARBA" id="ARBA00022490"/>
    </source>
</evidence>
<keyword evidence="10 14" id="KW-0418">Kinase</keyword>
<keyword evidence="12 14" id="KW-0173">Coenzyme A biosynthesis</keyword>
<dbReference type="Proteomes" id="UP001500665">
    <property type="component" value="Unassembled WGS sequence"/>
</dbReference>
<dbReference type="RefSeq" id="WP_344243549.1">
    <property type="nucleotide sequence ID" value="NZ_BAAAHH010000024.1"/>
</dbReference>
<feature type="domain" description="Phosphoribulokinase/uridine kinase" evidence="16">
    <location>
        <begin position="90"/>
        <end position="238"/>
    </location>
</feature>
<evidence type="ECO:0000256" key="10">
    <source>
        <dbReference type="ARBA" id="ARBA00022777"/>
    </source>
</evidence>
<evidence type="ECO:0000256" key="11">
    <source>
        <dbReference type="ARBA" id="ARBA00022840"/>
    </source>
</evidence>
<comment type="pathway">
    <text evidence="3 14 15">Cofactor biosynthesis; coenzyme A biosynthesis; CoA from (R)-pantothenate: step 1/5.</text>
</comment>
<evidence type="ECO:0000313" key="18">
    <source>
        <dbReference type="Proteomes" id="UP001500665"/>
    </source>
</evidence>
<evidence type="ECO:0000256" key="2">
    <source>
        <dbReference type="ARBA" id="ARBA00004496"/>
    </source>
</evidence>
<protein>
    <recommendedName>
        <fullName evidence="6 14">Pantothenate kinase</fullName>
        <ecNumber evidence="5 14">2.7.1.33</ecNumber>
    </recommendedName>
    <alternativeName>
        <fullName evidence="13 14">Pantothenic acid kinase</fullName>
    </alternativeName>
</protein>
<keyword evidence="8 14" id="KW-0808">Transferase</keyword>
<reference evidence="17 18" key="1">
    <citation type="journal article" date="2019" name="Int. J. Syst. Evol. Microbiol.">
        <title>The Global Catalogue of Microorganisms (GCM) 10K type strain sequencing project: providing services to taxonomists for standard genome sequencing and annotation.</title>
        <authorList>
            <consortium name="The Broad Institute Genomics Platform"/>
            <consortium name="The Broad Institute Genome Sequencing Center for Infectious Disease"/>
            <person name="Wu L."/>
            <person name="Ma J."/>
        </authorList>
    </citation>
    <scope>NUCLEOTIDE SEQUENCE [LARGE SCALE GENOMIC DNA]</scope>
    <source>
        <strain evidence="17 18">JCM 10696</strain>
    </source>
</reference>
<dbReference type="NCBIfam" id="TIGR00554">
    <property type="entry name" value="panK_bact"/>
    <property type="match status" value="1"/>
</dbReference>
<dbReference type="HAMAP" id="MF_00215">
    <property type="entry name" value="Pantothen_kinase_1"/>
    <property type="match status" value="1"/>
</dbReference>
<comment type="subcellular location">
    <subcellularLocation>
        <location evidence="2 14 15">Cytoplasm</location>
    </subcellularLocation>
</comment>
<dbReference type="GO" id="GO:0016301">
    <property type="term" value="F:kinase activity"/>
    <property type="evidence" value="ECO:0007669"/>
    <property type="project" value="UniProtKB-KW"/>
</dbReference>
<evidence type="ECO:0000256" key="4">
    <source>
        <dbReference type="ARBA" id="ARBA00006087"/>
    </source>
</evidence>
<keyword evidence="9 14" id="KW-0547">Nucleotide-binding</keyword>
<comment type="catalytic activity">
    <reaction evidence="1 14 15">
        <text>(R)-pantothenate + ATP = (R)-4'-phosphopantothenate + ADP + H(+)</text>
        <dbReference type="Rhea" id="RHEA:16373"/>
        <dbReference type="ChEBI" id="CHEBI:10986"/>
        <dbReference type="ChEBI" id="CHEBI:15378"/>
        <dbReference type="ChEBI" id="CHEBI:29032"/>
        <dbReference type="ChEBI" id="CHEBI:30616"/>
        <dbReference type="ChEBI" id="CHEBI:456216"/>
        <dbReference type="EC" id="2.7.1.33"/>
    </reaction>
</comment>
<organism evidence="17 18">
    <name type="scientific">Actinocorallia libanotica</name>
    <dbReference type="NCBI Taxonomy" id="46162"/>
    <lineage>
        <taxon>Bacteria</taxon>
        <taxon>Bacillati</taxon>
        <taxon>Actinomycetota</taxon>
        <taxon>Actinomycetes</taxon>
        <taxon>Streptosporangiales</taxon>
        <taxon>Thermomonosporaceae</taxon>
        <taxon>Actinocorallia</taxon>
    </lineage>
</organism>
<dbReference type="PIRSF" id="PIRSF000545">
    <property type="entry name" value="Pantothenate_kin"/>
    <property type="match status" value="1"/>
</dbReference>
<dbReference type="Gene3D" id="3.40.50.300">
    <property type="entry name" value="P-loop containing nucleotide triphosphate hydrolases"/>
    <property type="match status" value="1"/>
</dbReference>
<keyword evidence="11 14" id="KW-0067">ATP-binding</keyword>
<evidence type="ECO:0000256" key="13">
    <source>
        <dbReference type="ARBA" id="ARBA00032866"/>
    </source>
</evidence>
<dbReference type="CDD" id="cd02025">
    <property type="entry name" value="PanK"/>
    <property type="match status" value="1"/>
</dbReference>
<evidence type="ECO:0000256" key="9">
    <source>
        <dbReference type="ARBA" id="ARBA00022741"/>
    </source>
</evidence>